<dbReference type="PANTHER" id="PTHR43133">
    <property type="entry name" value="RNA POLYMERASE ECF-TYPE SIGMA FACTO"/>
    <property type="match status" value="1"/>
</dbReference>
<dbReference type="InterPro" id="IPR014284">
    <property type="entry name" value="RNA_pol_sigma-70_dom"/>
</dbReference>
<dbReference type="SUPFAM" id="SSF88659">
    <property type="entry name" value="Sigma3 and sigma4 domains of RNA polymerase sigma factors"/>
    <property type="match status" value="1"/>
</dbReference>
<evidence type="ECO:0000256" key="5">
    <source>
        <dbReference type="ARBA" id="ARBA00023163"/>
    </source>
</evidence>
<evidence type="ECO:0000256" key="2">
    <source>
        <dbReference type="ARBA" id="ARBA00023015"/>
    </source>
</evidence>
<accession>A0A9D1IUG8</accession>
<dbReference type="GO" id="GO:0016987">
    <property type="term" value="F:sigma factor activity"/>
    <property type="evidence" value="ECO:0007669"/>
    <property type="project" value="UniProtKB-KW"/>
</dbReference>
<dbReference type="Gene3D" id="1.10.1740.10">
    <property type="match status" value="1"/>
</dbReference>
<dbReference type="Proteomes" id="UP000824073">
    <property type="component" value="Unassembled WGS sequence"/>
</dbReference>
<keyword evidence="4" id="KW-0238">DNA-binding</keyword>
<proteinExistence type="inferred from homology"/>
<keyword evidence="2" id="KW-0805">Transcription regulation</keyword>
<reference evidence="8" key="1">
    <citation type="submission" date="2020-10" db="EMBL/GenBank/DDBJ databases">
        <authorList>
            <person name="Gilroy R."/>
        </authorList>
    </citation>
    <scope>NUCLEOTIDE SEQUENCE</scope>
    <source>
        <strain evidence="8">CHK191-8634</strain>
    </source>
</reference>
<feature type="domain" description="RNA polymerase sigma-70 region 4" evidence="7">
    <location>
        <begin position="104"/>
        <end position="152"/>
    </location>
</feature>
<feature type="domain" description="RNA polymerase sigma-70 region 2" evidence="6">
    <location>
        <begin position="16"/>
        <end position="80"/>
    </location>
</feature>
<dbReference type="Pfam" id="PF04545">
    <property type="entry name" value="Sigma70_r4"/>
    <property type="match status" value="1"/>
</dbReference>
<keyword evidence="3" id="KW-0731">Sigma factor</keyword>
<dbReference type="Gene3D" id="1.10.10.10">
    <property type="entry name" value="Winged helix-like DNA-binding domain superfamily/Winged helix DNA-binding domain"/>
    <property type="match status" value="1"/>
</dbReference>
<dbReference type="GO" id="GO:0003677">
    <property type="term" value="F:DNA binding"/>
    <property type="evidence" value="ECO:0007669"/>
    <property type="project" value="UniProtKB-KW"/>
</dbReference>
<keyword evidence="5" id="KW-0804">Transcription</keyword>
<evidence type="ECO:0000259" key="6">
    <source>
        <dbReference type="Pfam" id="PF04542"/>
    </source>
</evidence>
<dbReference type="AlphaFoldDB" id="A0A9D1IUG8"/>
<evidence type="ECO:0000256" key="4">
    <source>
        <dbReference type="ARBA" id="ARBA00023125"/>
    </source>
</evidence>
<dbReference type="SUPFAM" id="SSF88946">
    <property type="entry name" value="Sigma2 domain of RNA polymerase sigma factors"/>
    <property type="match status" value="1"/>
</dbReference>
<dbReference type="GO" id="GO:0006352">
    <property type="term" value="P:DNA-templated transcription initiation"/>
    <property type="evidence" value="ECO:0007669"/>
    <property type="project" value="InterPro"/>
</dbReference>
<evidence type="ECO:0000256" key="3">
    <source>
        <dbReference type="ARBA" id="ARBA00023082"/>
    </source>
</evidence>
<protein>
    <submittedName>
        <fullName evidence="8">Sigma-70 family RNA polymerase sigma factor</fullName>
    </submittedName>
</protein>
<gene>
    <name evidence="8" type="ORF">IAB67_01560</name>
</gene>
<reference evidence="8" key="2">
    <citation type="journal article" date="2021" name="PeerJ">
        <title>Extensive microbial diversity within the chicken gut microbiome revealed by metagenomics and culture.</title>
        <authorList>
            <person name="Gilroy R."/>
            <person name="Ravi A."/>
            <person name="Getino M."/>
            <person name="Pursley I."/>
            <person name="Horton D.L."/>
            <person name="Alikhan N.F."/>
            <person name="Baker D."/>
            <person name="Gharbi K."/>
            <person name="Hall N."/>
            <person name="Watson M."/>
            <person name="Adriaenssens E.M."/>
            <person name="Foster-Nyarko E."/>
            <person name="Jarju S."/>
            <person name="Secka A."/>
            <person name="Antonio M."/>
            <person name="Oren A."/>
            <person name="Chaudhuri R.R."/>
            <person name="La Ragione R."/>
            <person name="Hildebrand F."/>
            <person name="Pallen M.J."/>
        </authorList>
    </citation>
    <scope>NUCLEOTIDE SEQUENCE</scope>
    <source>
        <strain evidence="8">CHK191-8634</strain>
    </source>
</reference>
<dbReference type="InterPro" id="IPR013324">
    <property type="entry name" value="RNA_pol_sigma_r3/r4-like"/>
</dbReference>
<dbReference type="NCBIfam" id="TIGR02937">
    <property type="entry name" value="sigma70-ECF"/>
    <property type="match status" value="1"/>
</dbReference>
<dbReference type="InterPro" id="IPR039425">
    <property type="entry name" value="RNA_pol_sigma-70-like"/>
</dbReference>
<name>A0A9D1IUG8_9CLOT</name>
<comment type="similarity">
    <text evidence="1">Belongs to the sigma-70 factor family. ECF subfamily.</text>
</comment>
<dbReference type="PANTHER" id="PTHR43133:SF60">
    <property type="entry name" value="RNA POLYMERASE SIGMA FACTOR SIGV"/>
    <property type="match status" value="1"/>
</dbReference>
<dbReference type="Pfam" id="PF04542">
    <property type="entry name" value="Sigma70_r2"/>
    <property type="match status" value="1"/>
</dbReference>
<dbReference type="InterPro" id="IPR007627">
    <property type="entry name" value="RNA_pol_sigma70_r2"/>
</dbReference>
<evidence type="ECO:0000313" key="8">
    <source>
        <dbReference type="EMBL" id="HIU42966.1"/>
    </source>
</evidence>
<evidence type="ECO:0000259" key="7">
    <source>
        <dbReference type="Pfam" id="PF04545"/>
    </source>
</evidence>
<evidence type="ECO:0000256" key="1">
    <source>
        <dbReference type="ARBA" id="ARBA00010641"/>
    </source>
</evidence>
<evidence type="ECO:0000313" key="9">
    <source>
        <dbReference type="Proteomes" id="UP000824073"/>
    </source>
</evidence>
<dbReference type="EMBL" id="DVMR01000015">
    <property type="protein sequence ID" value="HIU42966.1"/>
    <property type="molecule type" value="Genomic_DNA"/>
</dbReference>
<sequence length="160" mass="18777">MNRPDITELLGRRLTENADRLYRLAFRYVKNEEDAMDIVQDAACKVLQHRDKIRQPEYIDTLLYRVTVNAALDFLRRHKRETVGLPSVEGGREDDHGDLYALDLLDVLDEKSRAIVILRFFEDRTLAEIADIMQMNLNTVKTRLYTALRTLRRELDKTGR</sequence>
<dbReference type="InterPro" id="IPR036388">
    <property type="entry name" value="WH-like_DNA-bd_sf"/>
</dbReference>
<dbReference type="InterPro" id="IPR013325">
    <property type="entry name" value="RNA_pol_sigma_r2"/>
</dbReference>
<comment type="caution">
    <text evidence="8">The sequence shown here is derived from an EMBL/GenBank/DDBJ whole genome shotgun (WGS) entry which is preliminary data.</text>
</comment>
<organism evidence="8 9">
    <name type="scientific">Candidatus Ventrousia excrementavium</name>
    <dbReference type="NCBI Taxonomy" id="2840961"/>
    <lineage>
        <taxon>Bacteria</taxon>
        <taxon>Bacillati</taxon>
        <taxon>Bacillota</taxon>
        <taxon>Clostridia</taxon>
        <taxon>Eubacteriales</taxon>
        <taxon>Clostridiaceae</taxon>
        <taxon>Clostridiaceae incertae sedis</taxon>
        <taxon>Candidatus Ventrousia</taxon>
    </lineage>
</organism>
<dbReference type="CDD" id="cd06171">
    <property type="entry name" value="Sigma70_r4"/>
    <property type="match status" value="1"/>
</dbReference>
<dbReference type="InterPro" id="IPR007630">
    <property type="entry name" value="RNA_pol_sigma70_r4"/>
</dbReference>